<dbReference type="EMBL" id="ACFY01000040">
    <property type="protein sequence ID" value="EEG95137.1"/>
    <property type="molecule type" value="Genomic_DNA"/>
</dbReference>
<evidence type="ECO:0000313" key="1">
    <source>
        <dbReference type="EMBL" id="EEG95137.1"/>
    </source>
</evidence>
<comment type="caution">
    <text evidence="1">The sequence shown here is derived from an EMBL/GenBank/DDBJ whole genome shotgun (WGS) entry which is preliminary data.</text>
</comment>
<evidence type="ECO:0000313" key="2">
    <source>
        <dbReference type="Proteomes" id="UP000003561"/>
    </source>
</evidence>
<gene>
    <name evidence="1" type="ORF">ROSEINA2194_00919</name>
</gene>
<dbReference type="Proteomes" id="UP000003561">
    <property type="component" value="Unassembled WGS sequence"/>
</dbReference>
<dbReference type="RefSeq" id="WP_007883724.1">
    <property type="nucleotide sequence ID" value="NZ_ACFY01000040.1"/>
</dbReference>
<organism evidence="1 2">
    <name type="scientific">Roseburia inulinivorans DSM 16841</name>
    <dbReference type="NCBI Taxonomy" id="622312"/>
    <lineage>
        <taxon>Bacteria</taxon>
        <taxon>Bacillati</taxon>
        <taxon>Bacillota</taxon>
        <taxon>Clostridia</taxon>
        <taxon>Lachnospirales</taxon>
        <taxon>Lachnospiraceae</taxon>
        <taxon>Roseburia</taxon>
    </lineage>
</organism>
<sequence length="47" mass="5685">MKKLKIINFKEWIVIFWKSDKIFKKINYEGKNNGSYTIKGTQDEEET</sequence>
<dbReference type="AlphaFoldDB" id="C0FQB5"/>
<name>C0FQB5_9FIRM</name>
<reference evidence="1 2" key="1">
    <citation type="submission" date="2009-02" db="EMBL/GenBank/DDBJ databases">
        <authorList>
            <person name="Fulton L."/>
            <person name="Clifton S."/>
            <person name="Fulton B."/>
            <person name="Xu J."/>
            <person name="Minx P."/>
            <person name="Pepin K.H."/>
            <person name="Johnson M."/>
            <person name="Bhonagiri V."/>
            <person name="Nash W.E."/>
            <person name="Mardis E.R."/>
            <person name="Wilson R.K."/>
        </authorList>
    </citation>
    <scope>NUCLEOTIDE SEQUENCE [LARGE SCALE GENOMIC DNA]</scope>
    <source>
        <strain evidence="1 2">DSM 16841</strain>
    </source>
</reference>
<proteinExistence type="predicted"/>
<protein>
    <submittedName>
        <fullName evidence="1">Uncharacterized protein</fullName>
    </submittedName>
</protein>
<accession>C0FQB5</accession>
<reference evidence="1 2" key="2">
    <citation type="submission" date="2009-03" db="EMBL/GenBank/DDBJ databases">
        <title>Draft genome sequence of Roseburia inulinivorans (DSM 16841).</title>
        <authorList>
            <person name="Sudarsanam P."/>
            <person name="Ley R."/>
            <person name="Guruge J."/>
            <person name="Turnbaugh P.J."/>
            <person name="Mahowald M."/>
            <person name="Liep D."/>
            <person name="Gordon J."/>
        </authorList>
    </citation>
    <scope>NUCLEOTIDE SEQUENCE [LARGE SCALE GENOMIC DNA]</scope>
    <source>
        <strain evidence="1 2">DSM 16841</strain>
    </source>
</reference>